<dbReference type="GO" id="GO:0007018">
    <property type="term" value="P:microtubule-based movement"/>
    <property type="evidence" value="ECO:0007669"/>
    <property type="project" value="InterPro"/>
</dbReference>
<evidence type="ECO:0000313" key="3">
    <source>
        <dbReference type="Proteomes" id="UP000681967"/>
    </source>
</evidence>
<feature type="domain" description="Dynein heavy chain ATP-binding dynein motor region" evidence="1">
    <location>
        <begin position="10"/>
        <end position="77"/>
    </location>
</feature>
<dbReference type="PANTHER" id="PTHR22878:SF68">
    <property type="entry name" value="DYNEIN HEAVY CHAIN 6, AXONEMAL-LIKE"/>
    <property type="match status" value="1"/>
</dbReference>
<organism evidence="2 3">
    <name type="scientific">Rotaria magnacalcarata</name>
    <dbReference type="NCBI Taxonomy" id="392030"/>
    <lineage>
        <taxon>Eukaryota</taxon>
        <taxon>Metazoa</taxon>
        <taxon>Spiralia</taxon>
        <taxon>Gnathifera</taxon>
        <taxon>Rotifera</taxon>
        <taxon>Eurotatoria</taxon>
        <taxon>Bdelloidea</taxon>
        <taxon>Philodinida</taxon>
        <taxon>Philodinidae</taxon>
        <taxon>Rotaria</taxon>
    </lineage>
</organism>
<reference evidence="2" key="1">
    <citation type="submission" date="2021-02" db="EMBL/GenBank/DDBJ databases">
        <authorList>
            <person name="Nowell W R."/>
        </authorList>
    </citation>
    <scope>NUCLEOTIDE SEQUENCE</scope>
</reference>
<dbReference type="InterPro" id="IPR026983">
    <property type="entry name" value="DHC"/>
</dbReference>
<dbReference type="InterPro" id="IPR027417">
    <property type="entry name" value="P-loop_NTPase"/>
</dbReference>
<proteinExistence type="predicted"/>
<dbReference type="GO" id="GO:0051959">
    <property type="term" value="F:dynein light intermediate chain binding"/>
    <property type="evidence" value="ECO:0007669"/>
    <property type="project" value="InterPro"/>
</dbReference>
<dbReference type="PANTHER" id="PTHR22878">
    <property type="entry name" value="DYNEIN HEAVY CHAIN 6, AXONEMAL-LIKE-RELATED"/>
    <property type="match status" value="1"/>
</dbReference>
<dbReference type="GO" id="GO:0030286">
    <property type="term" value="C:dynein complex"/>
    <property type="evidence" value="ECO:0007669"/>
    <property type="project" value="InterPro"/>
</dbReference>
<dbReference type="EMBL" id="CAJOBH010000169">
    <property type="protein sequence ID" value="CAF3767242.1"/>
    <property type="molecule type" value="Genomic_DNA"/>
</dbReference>
<protein>
    <recommendedName>
        <fullName evidence="1">Dynein heavy chain ATP-binding dynein motor region domain-containing protein</fullName>
    </recommendedName>
</protein>
<sequence length="82" mass="9808">MCAVKRIDRVDIFKLGDYKVEYIKDFRFYMITKLPNPYYISKRFLKANLINFAAKEQDLESQLPLCDITARKNELIELEDQL</sequence>
<dbReference type="AlphaFoldDB" id="A0A8S2ITJ8"/>
<accession>A0A8S2ITJ8</accession>
<dbReference type="Gene3D" id="3.40.50.300">
    <property type="entry name" value="P-loop containing nucleotide triphosphate hydrolases"/>
    <property type="match status" value="1"/>
</dbReference>
<name>A0A8S2ITJ8_9BILA</name>
<evidence type="ECO:0000259" key="1">
    <source>
        <dbReference type="Pfam" id="PF12781"/>
    </source>
</evidence>
<dbReference type="Proteomes" id="UP000681967">
    <property type="component" value="Unassembled WGS sequence"/>
</dbReference>
<evidence type="ECO:0000313" key="2">
    <source>
        <dbReference type="EMBL" id="CAF3767242.1"/>
    </source>
</evidence>
<dbReference type="GO" id="GO:0045505">
    <property type="term" value="F:dynein intermediate chain binding"/>
    <property type="evidence" value="ECO:0007669"/>
    <property type="project" value="InterPro"/>
</dbReference>
<comment type="caution">
    <text evidence="2">The sequence shown here is derived from an EMBL/GenBank/DDBJ whole genome shotgun (WGS) entry which is preliminary data.</text>
</comment>
<dbReference type="InterPro" id="IPR035706">
    <property type="entry name" value="AAA_9"/>
</dbReference>
<gene>
    <name evidence="2" type="ORF">BYL167_LOCUS1198</name>
</gene>
<dbReference type="Pfam" id="PF12781">
    <property type="entry name" value="AAA_9"/>
    <property type="match status" value="1"/>
</dbReference>